<dbReference type="Pfam" id="PF16921">
    <property type="entry name" value="Tex_YqgF"/>
    <property type="match status" value="1"/>
</dbReference>
<dbReference type="SUPFAM" id="SSF158832">
    <property type="entry name" value="Tex N-terminal region-like"/>
    <property type="match status" value="1"/>
</dbReference>
<keyword evidence="4" id="KW-1185">Reference proteome</keyword>
<dbReference type="Pfam" id="PF17674">
    <property type="entry name" value="HHH_9"/>
    <property type="match status" value="1"/>
</dbReference>
<dbReference type="Proteomes" id="UP000515908">
    <property type="component" value="Chromosome 28"/>
</dbReference>
<dbReference type="InterPro" id="IPR023319">
    <property type="entry name" value="Tex-like_HTH_dom_sf"/>
</dbReference>
<dbReference type="FunFam" id="3.30.420.140:FF:000001">
    <property type="entry name" value="RNA-binding transcriptional accessory protein"/>
    <property type="match status" value="1"/>
</dbReference>
<dbReference type="SUPFAM" id="SSF53098">
    <property type="entry name" value="Ribonuclease H-like"/>
    <property type="match status" value="1"/>
</dbReference>
<dbReference type="Gene3D" id="1.10.3500.10">
    <property type="entry name" value="Tex N-terminal region-like"/>
    <property type="match status" value="1"/>
</dbReference>
<name>A0A7G2CV52_9TRYP</name>
<feature type="region of interest" description="Disordered" evidence="1">
    <location>
        <begin position="780"/>
        <end position="854"/>
    </location>
</feature>
<reference evidence="3 4" key="1">
    <citation type="submission" date="2020-08" db="EMBL/GenBank/DDBJ databases">
        <authorList>
            <person name="Newling K."/>
            <person name="Davey J."/>
            <person name="Forrester S."/>
        </authorList>
    </citation>
    <scope>NUCLEOTIDE SEQUENCE [LARGE SCALE GENOMIC DNA]</scope>
    <source>
        <strain evidence="4">Crithidia deanei Carvalho (ATCC PRA-265)</strain>
    </source>
</reference>
<feature type="region of interest" description="Disordered" evidence="1">
    <location>
        <begin position="715"/>
        <end position="734"/>
    </location>
</feature>
<dbReference type="FunFam" id="1.10.150.310:FF:000002">
    <property type="entry name" value="Putative transcription modulator/accessory protein"/>
    <property type="match status" value="1"/>
</dbReference>
<dbReference type="GO" id="GO:0006139">
    <property type="term" value="P:nucleobase-containing compound metabolic process"/>
    <property type="evidence" value="ECO:0007669"/>
    <property type="project" value="InterPro"/>
</dbReference>
<evidence type="ECO:0000313" key="4">
    <source>
        <dbReference type="Proteomes" id="UP000515908"/>
    </source>
</evidence>
<dbReference type="InterPro" id="IPR012337">
    <property type="entry name" value="RNaseH-like_sf"/>
</dbReference>
<dbReference type="PANTHER" id="PTHR10724:SF10">
    <property type="entry name" value="S1 RNA-BINDING DOMAIN-CONTAINING PROTEIN 1"/>
    <property type="match status" value="1"/>
</dbReference>
<dbReference type="SMART" id="SM00732">
    <property type="entry name" value="YqgFc"/>
    <property type="match status" value="1"/>
</dbReference>
<evidence type="ECO:0000259" key="2">
    <source>
        <dbReference type="SMART" id="SM00732"/>
    </source>
</evidence>
<feature type="compositionally biased region" description="Basic and acidic residues" evidence="1">
    <location>
        <begin position="780"/>
        <end position="789"/>
    </location>
</feature>
<dbReference type="Pfam" id="PF12836">
    <property type="entry name" value="HHH_3"/>
    <property type="match status" value="1"/>
</dbReference>
<gene>
    <name evidence="3" type="ORF">ADEAN_001035400</name>
</gene>
<dbReference type="GO" id="GO:0006412">
    <property type="term" value="P:translation"/>
    <property type="evidence" value="ECO:0007669"/>
    <property type="project" value="TreeGrafter"/>
</dbReference>
<dbReference type="VEuPathDB" id="TriTrypDB:ADEAN_001035400"/>
<dbReference type="InterPro" id="IPR010994">
    <property type="entry name" value="RuvA_2-like"/>
</dbReference>
<dbReference type="SUPFAM" id="SSF47781">
    <property type="entry name" value="RuvA domain 2-like"/>
    <property type="match status" value="2"/>
</dbReference>
<feature type="domain" description="YqgF/RNase H-like" evidence="2">
    <location>
        <begin position="288"/>
        <end position="383"/>
    </location>
</feature>
<dbReference type="InterPro" id="IPR023323">
    <property type="entry name" value="Tex-like_dom_sf"/>
</dbReference>
<feature type="compositionally biased region" description="Basic residues" evidence="1">
    <location>
        <begin position="821"/>
        <end position="854"/>
    </location>
</feature>
<proteinExistence type="predicted"/>
<organism evidence="3 4">
    <name type="scientific">Angomonas deanei</name>
    <dbReference type="NCBI Taxonomy" id="59799"/>
    <lineage>
        <taxon>Eukaryota</taxon>
        <taxon>Discoba</taxon>
        <taxon>Euglenozoa</taxon>
        <taxon>Kinetoplastea</taxon>
        <taxon>Metakinetoplastina</taxon>
        <taxon>Trypanosomatida</taxon>
        <taxon>Trypanosomatidae</taxon>
        <taxon>Strigomonadinae</taxon>
        <taxon>Angomonas</taxon>
    </lineage>
</organism>
<dbReference type="Pfam" id="PF22706">
    <property type="entry name" value="Tex_central_region"/>
    <property type="match status" value="1"/>
</dbReference>
<dbReference type="GO" id="GO:0003735">
    <property type="term" value="F:structural constituent of ribosome"/>
    <property type="evidence" value="ECO:0007669"/>
    <property type="project" value="TreeGrafter"/>
</dbReference>
<dbReference type="Gene3D" id="1.10.150.310">
    <property type="entry name" value="Tex RuvX-like domain-like"/>
    <property type="match status" value="1"/>
</dbReference>
<dbReference type="InterPro" id="IPR050437">
    <property type="entry name" value="Ribos_protein_bS1-like"/>
</dbReference>
<evidence type="ECO:0000256" key="1">
    <source>
        <dbReference type="SAM" id="MobiDB-lite"/>
    </source>
</evidence>
<sequence>MTEDVLRQVLDTHEEAVAVHQRREHMLKSLQQRKLLTPELRDKLLRMVHLSQLEDAWEPFKERKTSLASRGREAGLGPLATQILTQPDPVSSLRETLRKVKDGEKLLLAILAEEVQRQEGLREILLDYTRQTGSLRCELVEKARKKNAKEMKQHDFEQLRKHFSYYDNKTWPVRYVSSHIILAMHRGESKGVLQVKFSVGEGVHGIFMRETLSAFPGIARRVRDTGRTYSNYELDLLSDALRMAEEHFLKASQNTVRRDLKKGADKEAIQVFSHNARQLLLQRPLTQARILAMDPGLTHGVKCVALDEKGDVLTFFRCTLLEEDRMKAYIVKIVETKQLNKIVIGNGTASRETAKLVSYVIKDRGWKDVEFAVVSEAGASVYSVSDIAKEEFPHLDLLYRGAVSIGRRVLDPLSELVKIPVRSMGIGMYQHDVDEKELLKELQHTVQSCVAQVGVNGSSGSKYVMAKVPGITKAVVEQVVLTRHARQLHSREDLRRVPGMSSTVFTQIAGFFRFPNSSEPLDNTNVHPESYPIVRQLLSLYEAEEPQDVPARRVKVGKKIAAMTPDELQKLSDTLNCGVVTLQQVGRELVSPALDPRASLPHAGLLRKETREAAHLREGDTLDGMVMSVTTFGVFVDCGLHENVLIHGRAATECLQVGSLVKNIKFLRLDHLGRPQVQWTPPTPQEHTQQTQKGLLLESQEYLTGGSLSASLAQVREERQQWRGPRQQTDSDSKAVLFLKRSREGSEVSSENNDEGDVTAVKKVKPEAVEDIMKEFFSKNNTKQEKEKEKEEEETTVVSEAITDDNDNDNVEKIVEQTTTKKAKPAPAPKKKVVKVAAKKITPKPTKRKLSQRNLKRRWKEPLCIFN</sequence>
<dbReference type="Gene3D" id="3.30.420.140">
    <property type="entry name" value="YqgF/RNase H-like domain"/>
    <property type="match status" value="1"/>
</dbReference>
<dbReference type="EMBL" id="LR877172">
    <property type="protein sequence ID" value="CAD2222804.1"/>
    <property type="molecule type" value="Genomic_DNA"/>
</dbReference>
<dbReference type="InterPro" id="IPR041692">
    <property type="entry name" value="HHH_9"/>
</dbReference>
<dbReference type="GO" id="GO:0003729">
    <property type="term" value="F:mRNA binding"/>
    <property type="evidence" value="ECO:0007669"/>
    <property type="project" value="TreeGrafter"/>
</dbReference>
<dbReference type="PANTHER" id="PTHR10724">
    <property type="entry name" value="30S RIBOSOMAL PROTEIN S1"/>
    <property type="match status" value="1"/>
</dbReference>
<dbReference type="Gene3D" id="1.10.10.650">
    <property type="entry name" value="RuvA domain 2-like"/>
    <property type="match status" value="1"/>
</dbReference>
<evidence type="ECO:0000313" key="3">
    <source>
        <dbReference type="EMBL" id="CAD2222804.1"/>
    </source>
</evidence>
<dbReference type="InterPro" id="IPR037027">
    <property type="entry name" value="YqgF/RNaseH-like_dom_sf"/>
</dbReference>
<dbReference type="InterPro" id="IPR032639">
    <property type="entry name" value="Tex_YqgF"/>
</dbReference>
<dbReference type="InterPro" id="IPR055179">
    <property type="entry name" value="Tex-like_central_region"/>
</dbReference>
<dbReference type="InterPro" id="IPR006641">
    <property type="entry name" value="YqgF/RNaseH-like_dom"/>
</dbReference>
<protein>
    <submittedName>
        <fullName evidence="3">Tex-like protein N-terminal domain/Tex protein YqgF-like domain/Helix-hairpin-helix motif/HHH domain containing protein, putative</fullName>
    </submittedName>
</protein>
<accession>A0A7G2CV52</accession>
<dbReference type="AlphaFoldDB" id="A0A7G2CV52"/>